<sequence length="416" mass="46378">MLPLAFVCLLLLRLVVDTTATATPPPELYSPLISSKILAIAQNESDPPTYPQYTDRVAGIWQYFSPNTWTSGFFPVLQYAMNTRAELCNESDGNSWVELGRQWSTGLIPLETNNTLQHDVGFVSMPFQEEYYFNRMNQTAIDAITAFAADLDARFSPIVGCTRSWDTPDEPTWFEVIIDNMMNLELLFIGADITGNDTYRQHAISHANKTMINHIRPDGSTYHLVNYNADTGAVISQGTHQGYSNSSTWTRGQAWGIYGFSNMFNRTRDPNYIITARRLAKYFVDHIPQDGVVPWDFNAPLYPPRPADSSAATIASAGLLFLANMEKSLTPPNNTGYDIWTRHAIQILADTTALAWKPEWQSLLSNGTVNNPASPPNNLTGIVYGDYYYVKAGNDLISMGLAECHDHVASRSFGSL</sequence>
<dbReference type="GO" id="GO:0052757">
    <property type="term" value="F:chondroitin hydrolase activity"/>
    <property type="evidence" value="ECO:0007669"/>
    <property type="project" value="TreeGrafter"/>
</dbReference>
<dbReference type="PANTHER" id="PTHR36845">
    <property type="entry name" value="HYDROLASE, PUTATIVE (AFU_ORTHOLOGUE AFUA_7G05090)-RELATED"/>
    <property type="match status" value="1"/>
</dbReference>
<dbReference type="OrthoDB" id="2317065at2759"/>
<dbReference type="STRING" id="765440.A0A0C3BLZ7"/>
<accession>A0A0C3BLZ7</accession>
<dbReference type="InterPro" id="IPR052369">
    <property type="entry name" value="UG_Glycosaminoglycan_Hydrolase"/>
</dbReference>
<keyword evidence="1 4" id="KW-0378">Hydrolase</keyword>
<feature type="signal peptide" evidence="3">
    <location>
        <begin position="1"/>
        <end position="20"/>
    </location>
</feature>
<evidence type="ECO:0000256" key="2">
    <source>
        <dbReference type="ARBA" id="ARBA00038358"/>
    </source>
</evidence>
<keyword evidence="5" id="KW-1185">Reference proteome</keyword>
<dbReference type="PANTHER" id="PTHR36845:SF1">
    <property type="entry name" value="HYDROLASE, PUTATIVE (AFU_ORTHOLOGUE AFUA_7G05090)-RELATED"/>
    <property type="match status" value="1"/>
</dbReference>
<dbReference type="InterPro" id="IPR012341">
    <property type="entry name" value="6hp_glycosidase-like_sf"/>
</dbReference>
<gene>
    <name evidence="4" type="ORF">PILCRDRAFT_63431</name>
</gene>
<dbReference type="InParanoid" id="A0A0C3BLZ7"/>
<dbReference type="SUPFAM" id="SSF48208">
    <property type="entry name" value="Six-hairpin glycosidases"/>
    <property type="match status" value="1"/>
</dbReference>
<proteinExistence type="inferred from homology"/>
<evidence type="ECO:0000313" key="5">
    <source>
        <dbReference type="Proteomes" id="UP000054166"/>
    </source>
</evidence>
<dbReference type="GO" id="GO:0000272">
    <property type="term" value="P:polysaccharide catabolic process"/>
    <property type="evidence" value="ECO:0007669"/>
    <property type="project" value="TreeGrafter"/>
</dbReference>
<evidence type="ECO:0000313" key="4">
    <source>
        <dbReference type="EMBL" id="KIM87493.1"/>
    </source>
</evidence>
<dbReference type="HOGENOM" id="CLU_027158_2_1_1"/>
<evidence type="ECO:0000256" key="1">
    <source>
        <dbReference type="ARBA" id="ARBA00022801"/>
    </source>
</evidence>
<reference evidence="4 5" key="1">
    <citation type="submission" date="2014-04" db="EMBL/GenBank/DDBJ databases">
        <authorList>
            <consortium name="DOE Joint Genome Institute"/>
            <person name="Kuo A."/>
            <person name="Tarkka M."/>
            <person name="Buscot F."/>
            <person name="Kohler A."/>
            <person name="Nagy L.G."/>
            <person name="Floudas D."/>
            <person name="Copeland A."/>
            <person name="Barry K.W."/>
            <person name="Cichocki N."/>
            <person name="Veneault-Fourrey C."/>
            <person name="LaButti K."/>
            <person name="Lindquist E.A."/>
            <person name="Lipzen A."/>
            <person name="Lundell T."/>
            <person name="Morin E."/>
            <person name="Murat C."/>
            <person name="Sun H."/>
            <person name="Tunlid A."/>
            <person name="Henrissat B."/>
            <person name="Grigoriev I.V."/>
            <person name="Hibbett D.S."/>
            <person name="Martin F."/>
            <person name="Nordberg H.P."/>
            <person name="Cantor M.N."/>
            <person name="Hua S.X."/>
        </authorList>
    </citation>
    <scope>NUCLEOTIDE SEQUENCE [LARGE SCALE GENOMIC DNA]</scope>
    <source>
        <strain evidence="4 5">F 1598</strain>
    </source>
</reference>
<dbReference type="Proteomes" id="UP000054166">
    <property type="component" value="Unassembled WGS sequence"/>
</dbReference>
<evidence type="ECO:0000256" key="3">
    <source>
        <dbReference type="SAM" id="SignalP"/>
    </source>
</evidence>
<dbReference type="EMBL" id="KN832979">
    <property type="protein sequence ID" value="KIM87493.1"/>
    <property type="molecule type" value="Genomic_DNA"/>
</dbReference>
<keyword evidence="3" id="KW-0732">Signal</keyword>
<reference evidence="5" key="2">
    <citation type="submission" date="2015-01" db="EMBL/GenBank/DDBJ databases">
        <title>Evolutionary Origins and Diversification of the Mycorrhizal Mutualists.</title>
        <authorList>
            <consortium name="DOE Joint Genome Institute"/>
            <consortium name="Mycorrhizal Genomics Consortium"/>
            <person name="Kohler A."/>
            <person name="Kuo A."/>
            <person name="Nagy L.G."/>
            <person name="Floudas D."/>
            <person name="Copeland A."/>
            <person name="Barry K.W."/>
            <person name="Cichocki N."/>
            <person name="Veneault-Fourrey C."/>
            <person name="LaButti K."/>
            <person name="Lindquist E.A."/>
            <person name="Lipzen A."/>
            <person name="Lundell T."/>
            <person name="Morin E."/>
            <person name="Murat C."/>
            <person name="Riley R."/>
            <person name="Ohm R."/>
            <person name="Sun H."/>
            <person name="Tunlid A."/>
            <person name="Henrissat B."/>
            <person name="Grigoriev I.V."/>
            <person name="Hibbett D.S."/>
            <person name="Martin F."/>
        </authorList>
    </citation>
    <scope>NUCLEOTIDE SEQUENCE [LARGE SCALE GENOMIC DNA]</scope>
    <source>
        <strain evidence="5">F 1598</strain>
    </source>
</reference>
<comment type="similarity">
    <text evidence="2">Belongs to the glycosyl hydrolase 88 family.</text>
</comment>
<dbReference type="AlphaFoldDB" id="A0A0C3BLZ7"/>
<organism evidence="4 5">
    <name type="scientific">Piloderma croceum (strain F 1598)</name>
    <dbReference type="NCBI Taxonomy" id="765440"/>
    <lineage>
        <taxon>Eukaryota</taxon>
        <taxon>Fungi</taxon>
        <taxon>Dikarya</taxon>
        <taxon>Basidiomycota</taxon>
        <taxon>Agaricomycotina</taxon>
        <taxon>Agaricomycetes</taxon>
        <taxon>Agaricomycetidae</taxon>
        <taxon>Atheliales</taxon>
        <taxon>Atheliaceae</taxon>
        <taxon>Piloderma</taxon>
    </lineage>
</organism>
<dbReference type="Gene3D" id="1.50.10.10">
    <property type="match status" value="1"/>
</dbReference>
<dbReference type="InterPro" id="IPR008928">
    <property type="entry name" value="6-hairpin_glycosidase_sf"/>
</dbReference>
<feature type="chain" id="PRO_5002161729" evidence="3">
    <location>
        <begin position="21"/>
        <end position="416"/>
    </location>
</feature>
<protein>
    <submittedName>
        <fullName evidence="4">Glycoside hydrolase family 88 protein</fullName>
    </submittedName>
</protein>
<name>A0A0C3BLZ7_PILCF</name>